<dbReference type="AlphaFoldDB" id="A0A480AI48"/>
<dbReference type="InterPro" id="IPR011990">
    <property type="entry name" value="TPR-like_helical_dom_sf"/>
</dbReference>
<feature type="domain" description="GGDEF" evidence="5">
    <location>
        <begin position="505"/>
        <end position="635"/>
    </location>
</feature>
<dbReference type="GO" id="GO:1902201">
    <property type="term" value="P:negative regulation of bacterial-type flagellum-dependent cell motility"/>
    <property type="evidence" value="ECO:0007669"/>
    <property type="project" value="TreeGrafter"/>
</dbReference>
<dbReference type="InterPro" id="IPR000160">
    <property type="entry name" value="GGDEF_dom"/>
</dbReference>
<dbReference type="NCBIfam" id="TIGR00254">
    <property type="entry name" value="GGDEF"/>
    <property type="match status" value="1"/>
</dbReference>
<dbReference type="FunFam" id="3.30.70.270:FF:000001">
    <property type="entry name" value="Diguanylate cyclase domain protein"/>
    <property type="match status" value="1"/>
</dbReference>
<dbReference type="PANTHER" id="PTHR45138">
    <property type="entry name" value="REGULATORY COMPONENTS OF SENSORY TRANSDUCTION SYSTEM"/>
    <property type="match status" value="1"/>
</dbReference>
<name>A0A480AI48_9BURK</name>
<dbReference type="InterPro" id="IPR029787">
    <property type="entry name" value="Nucleotide_cyclase"/>
</dbReference>
<dbReference type="InterPro" id="IPR043128">
    <property type="entry name" value="Rev_trsase/Diguanyl_cyclase"/>
</dbReference>
<organism evidence="6 7">
    <name type="scientific">Pseudaquabacterium pictum</name>
    <dbReference type="NCBI Taxonomy" id="2315236"/>
    <lineage>
        <taxon>Bacteria</taxon>
        <taxon>Pseudomonadati</taxon>
        <taxon>Pseudomonadota</taxon>
        <taxon>Betaproteobacteria</taxon>
        <taxon>Burkholderiales</taxon>
        <taxon>Sphaerotilaceae</taxon>
        <taxon>Pseudaquabacterium</taxon>
    </lineage>
</organism>
<gene>
    <name evidence="6" type="ORF">AQPW35_03420</name>
</gene>
<evidence type="ECO:0000256" key="2">
    <source>
        <dbReference type="ARBA" id="ARBA00034247"/>
    </source>
</evidence>
<sequence length="635" mass="68698">MRDRPGDQLAARGGRLLARAVLALAASGLLTPWVGNARAADRPAWQAEVDAAMQDDPRTTMADLQARLQATQAASDRFWTLLALARTQNQLEQSADAVATTQQAAEALRADTSASASQRLWLELAQLQVGWTLATPADAQARLRALQPRVAAQTDPHLRCEFTELELALLLDIQSLDEAWLAAEAVERCGRATGSVEREAGGILSLGQLVRKGRGSNLGEADTLFQRAEQVLGNRPARQLRSIIAWDHGITLGQGQRWDAALARLREAQSLSRDIGDSAGVAAASTEMAQLHLQRDQPALALPLLAESRRLLADTDGGYRLPTVARAELQALARLKRPEALAAIDRARRWDTDTLPAQERARLVRAMAEAYASQGRFAQAWAEVQRSDALLEAGRRQATDVQVNRLQARYATAQREAENAALRHRSETAQLALEAQSARQRALWAAIGTLGLGLAAVLAWGWRAFAQRRQLADLALRDELTGQPNRRAVTAYAQAQFGQARKLGVPLSVAMIDLDHFKQVNDSLGHAGGDAVLRALVAAARSVLRGQDRLGRWGGEEWLLVMPGTSVAELPAVFERLRAQFAATPAVGVTGPHGCSFSMGGAEMRADTPSLDALVAEADRQLYQAKADGRDCLRS</sequence>
<dbReference type="GO" id="GO:0005886">
    <property type="term" value="C:plasma membrane"/>
    <property type="evidence" value="ECO:0007669"/>
    <property type="project" value="TreeGrafter"/>
</dbReference>
<reference evidence="7" key="1">
    <citation type="submission" date="2019-03" db="EMBL/GenBank/DDBJ databases">
        <title>Aquabacterium pictum sp.nov., the first bacteriochlorophyll a-containing freshwater bacterium in the genus Aquabacterium of the class Betaproteobacteria.</title>
        <authorList>
            <person name="Hirose S."/>
            <person name="Tank M."/>
            <person name="Hara E."/>
            <person name="Tamaki H."/>
            <person name="Takaichi S."/>
            <person name="Haruta S."/>
            <person name="Hanada S."/>
        </authorList>
    </citation>
    <scope>NUCLEOTIDE SEQUENCE [LARGE SCALE GENOMIC DNA]</scope>
    <source>
        <strain evidence="7">W35</strain>
    </source>
</reference>
<evidence type="ECO:0000256" key="1">
    <source>
        <dbReference type="ARBA" id="ARBA00012528"/>
    </source>
</evidence>
<accession>A0A480AI48</accession>
<dbReference type="EMBL" id="BJCL01000001">
    <property type="protein sequence ID" value="GCL61261.1"/>
    <property type="molecule type" value="Genomic_DNA"/>
</dbReference>
<dbReference type="PROSITE" id="PS50887">
    <property type="entry name" value="GGDEF"/>
    <property type="match status" value="1"/>
</dbReference>
<dbReference type="Proteomes" id="UP000301751">
    <property type="component" value="Unassembled WGS sequence"/>
</dbReference>
<keyword evidence="3" id="KW-0175">Coiled coil</keyword>
<dbReference type="PANTHER" id="PTHR45138:SF9">
    <property type="entry name" value="DIGUANYLATE CYCLASE DGCM-RELATED"/>
    <property type="match status" value="1"/>
</dbReference>
<dbReference type="Gene3D" id="3.30.70.270">
    <property type="match status" value="1"/>
</dbReference>
<feature type="coiled-coil region" evidence="3">
    <location>
        <begin position="396"/>
        <end position="423"/>
    </location>
</feature>
<dbReference type="CDD" id="cd01949">
    <property type="entry name" value="GGDEF"/>
    <property type="match status" value="1"/>
</dbReference>
<dbReference type="GO" id="GO:0052621">
    <property type="term" value="F:diguanylate cyclase activity"/>
    <property type="evidence" value="ECO:0007669"/>
    <property type="project" value="UniProtKB-EC"/>
</dbReference>
<dbReference type="InterPro" id="IPR050469">
    <property type="entry name" value="Diguanylate_Cyclase"/>
</dbReference>
<dbReference type="Gene3D" id="1.25.40.10">
    <property type="entry name" value="Tetratricopeptide repeat domain"/>
    <property type="match status" value="1"/>
</dbReference>
<evidence type="ECO:0000256" key="4">
    <source>
        <dbReference type="SAM" id="Phobius"/>
    </source>
</evidence>
<evidence type="ECO:0000256" key="3">
    <source>
        <dbReference type="SAM" id="Coils"/>
    </source>
</evidence>
<keyword evidence="4" id="KW-1133">Transmembrane helix</keyword>
<comment type="caution">
    <text evidence="6">The sequence shown here is derived from an EMBL/GenBank/DDBJ whole genome shotgun (WGS) entry which is preliminary data.</text>
</comment>
<keyword evidence="4" id="KW-0472">Membrane</keyword>
<feature type="transmembrane region" description="Helical" evidence="4">
    <location>
        <begin position="442"/>
        <end position="462"/>
    </location>
</feature>
<dbReference type="SMART" id="SM00267">
    <property type="entry name" value="GGDEF"/>
    <property type="match status" value="1"/>
</dbReference>
<comment type="catalytic activity">
    <reaction evidence="2">
        <text>2 GTP = 3',3'-c-di-GMP + 2 diphosphate</text>
        <dbReference type="Rhea" id="RHEA:24898"/>
        <dbReference type="ChEBI" id="CHEBI:33019"/>
        <dbReference type="ChEBI" id="CHEBI:37565"/>
        <dbReference type="ChEBI" id="CHEBI:58805"/>
        <dbReference type="EC" id="2.7.7.65"/>
    </reaction>
</comment>
<dbReference type="SUPFAM" id="SSF55073">
    <property type="entry name" value="Nucleotide cyclase"/>
    <property type="match status" value="1"/>
</dbReference>
<dbReference type="GO" id="GO:0043709">
    <property type="term" value="P:cell adhesion involved in single-species biofilm formation"/>
    <property type="evidence" value="ECO:0007669"/>
    <property type="project" value="TreeGrafter"/>
</dbReference>
<dbReference type="EC" id="2.7.7.65" evidence="1"/>
<evidence type="ECO:0000313" key="7">
    <source>
        <dbReference type="Proteomes" id="UP000301751"/>
    </source>
</evidence>
<keyword evidence="7" id="KW-1185">Reference proteome</keyword>
<protein>
    <recommendedName>
        <fullName evidence="1">diguanylate cyclase</fullName>
        <ecNumber evidence="1">2.7.7.65</ecNumber>
    </recommendedName>
</protein>
<evidence type="ECO:0000259" key="5">
    <source>
        <dbReference type="PROSITE" id="PS50887"/>
    </source>
</evidence>
<dbReference type="Pfam" id="PF00990">
    <property type="entry name" value="GGDEF"/>
    <property type="match status" value="1"/>
</dbReference>
<keyword evidence="4" id="KW-0812">Transmembrane</keyword>
<evidence type="ECO:0000313" key="6">
    <source>
        <dbReference type="EMBL" id="GCL61261.1"/>
    </source>
</evidence>
<proteinExistence type="predicted"/>